<proteinExistence type="predicted"/>
<feature type="domain" description="IrrE N-terminal-like" evidence="1">
    <location>
        <begin position="272"/>
        <end position="344"/>
    </location>
</feature>
<dbReference type="Gene3D" id="1.10.10.2910">
    <property type="match status" value="1"/>
</dbReference>
<reference evidence="2 3" key="1">
    <citation type="journal article" date="2015" name="Nature">
        <title>rRNA introns, odd ribosomes, and small enigmatic genomes across a large radiation of phyla.</title>
        <authorList>
            <person name="Brown C.T."/>
            <person name="Hug L.A."/>
            <person name="Thomas B.C."/>
            <person name="Sharon I."/>
            <person name="Castelle C.J."/>
            <person name="Singh A."/>
            <person name="Wilkins M.J."/>
            <person name="Williams K.H."/>
            <person name="Banfield J.F."/>
        </authorList>
    </citation>
    <scope>NUCLEOTIDE SEQUENCE [LARGE SCALE GENOMIC DNA]</scope>
</reference>
<protein>
    <recommendedName>
        <fullName evidence="1">IrrE N-terminal-like domain-containing protein</fullName>
    </recommendedName>
</protein>
<gene>
    <name evidence="2" type="ORF">UR23_C0011G0004</name>
</gene>
<evidence type="ECO:0000259" key="1">
    <source>
        <dbReference type="Pfam" id="PF06114"/>
    </source>
</evidence>
<dbReference type="PANTHER" id="PTHR40455">
    <property type="entry name" value="ANTITOXIN HIGA"/>
    <property type="match status" value="1"/>
</dbReference>
<dbReference type="EMBL" id="LBOK01000011">
    <property type="protein sequence ID" value="KKP36866.1"/>
    <property type="molecule type" value="Genomic_DNA"/>
</dbReference>
<dbReference type="AlphaFoldDB" id="A0A0F9ZDL7"/>
<organism evidence="2 3">
    <name type="scientific">Candidatus Roizmanbacteria bacterium GW2011_GWA2_32_13</name>
    <dbReference type="NCBI Taxonomy" id="1618475"/>
    <lineage>
        <taxon>Bacteria</taxon>
        <taxon>Candidatus Roizmaniibacteriota</taxon>
    </lineage>
</organism>
<evidence type="ECO:0000313" key="2">
    <source>
        <dbReference type="EMBL" id="KKP36866.1"/>
    </source>
</evidence>
<dbReference type="Pfam" id="PF06114">
    <property type="entry name" value="Peptidase_M78"/>
    <property type="match status" value="1"/>
</dbReference>
<dbReference type="GO" id="GO:0001046">
    <property type="term" value="F:core promoter sequence-specific DNA binding"/>
    <property type="evidence" value="ECO:0007669"/>
    <property type="project" value="TreeGrafter"/>
</dbReference>
<dbReference type="GO" id="GO:0006355">
    <property type="term" value="P:regulation of DNA-templated transcription"/>
    <property type="evidence" value="ECO:0007669"/>
    <property type="project" value="InterPro"/>
</dbReference>
<accession>A0A0F9ZDL7</accession>
<dbReference type="PATRIC" id="fig|1618475.3.peg.175"/>
<dbReference type="InterPro" id="IPR010359">
    <property type="entry name" value="IrrE_HExxH"/>
</dbReference>
<dbReference type="PANTHER" id="PTHR40455:SF1">
    <property type="entry name" value="ANTITOXIN HIGA"/>
    <property type="match status" value="1"/>
</dbReference>
<evidence type="ECO:0000313" key="3">
    <source>
        <dbReference type="Proteomes" id="UP000034349"/>
    </source>
</evidence>
<dbReference type="Proteomes" id="UP000034349">
    <property type="component" value="Unassembled WGS sequence"/>
</dbReference>
<name>A0A0F9ZDL7_9BACT</name>
<sequence length="404" mass="46682">MEIKIKIIKTESDYKEALELVEMFMDKNPKPESEEGEKLNLLTKLIEDYESSKFPIELPDPIDAILFRMEQQNLKPRDLMPYIGSRSKVSEVLSRKRPLTINMMRALEVGLGIPAKVLLKESDEFRNAENITWNRFPLKEMEKRGYFENISLTTTNIEKLVKDFFNPVGLPLQFVGMLRKSYYVRSVRPMNKYALTAWSVYISKKANEIKYPRKFKPGTVNLAFMQKIVQLSKETNGPALVGGFLKDCGIGFVVEPHFPQTYLDGAAILKNKQHPVIGLTLRYDRLDNFWFTLMHELAHISLHYNQVTNLFYDDLDRLDDNNIQEQDADKLAGESLIPEKIWENSPARLVPSPIAAQSLAQEIGIHPAIVAGKMRHENNRYHYLISLLGQGEVRKHFLKVKWIK</sequence>
<dbReference type="InterPro" id="IPR039060">
    <property type="entry name" value="Antitox_HigA"/>
</dbReference>
<comment type="caution">
    <text evidence="2">The sequence shown here is derived from an EMBL/GenBank/DDBJ whole genome shotgun (WGS) entry which is preliminary data.</text>
</comment>